<proteinExistence type="predicted"/>
<dbReference type="PANTHER" id="PTHR43711:SF1">
    <property type="entry name" value="HISTIDINE KINASE 1"/>
    <property type="match status" value="1"/>
</dbReference>
<comment type="catalytic activity">
    <reaction evidence="1">
        <text>ATP + protein L-histidine = ADP + protein N-phospho-L-histidine.</text>
        <dbReference type="EC" id="2.7.13.3"/>
    </reaction>
</comment>
<evidence type="ECO:0000256" key="4">
    <source>
        <dbReference type="ARBA" id="ARBA00022679"/>
    </source>
</evidence>
<evidence type="ECO:0000256" key="3">
    <source>
        <dbReference type="ARBA" id="ARBA00022553"/>
    </source>
</evidence>
<dbReference type="InterPro" id="IPR003594">
    <property type="entry name" value="HATPase_dom"/>
</dbReference>
<dbReference type="CDD" id="cd00082">
    <property type="entry name" value="HisKA"/>
    <property type="match status" value="1"/>
</dbReference>
<dbReference type="InterPro" id="IPR036097">
    <property type="entry name" value="HisK_dim/P_sf"/>
</dbReference>
<evidence type="ECO:0000256" key="1">
    <source>
        <dbReference type="ARBA" id="ARBA00000085"/>
    </source>
</evidence>
<sequence>MKNRIRYLFVLMCICILGIIGLQGYWLYDTYRYNYYGFRFNATDALEEATRRMIYENVDKAGSAGVLQPDSLHAMAGQSSRDSSWVRVRAVARRWYARNRPPEGPRPDRDSADPATNRIYRGLLLFWYRQKHTFSPEQLQQVDSLFSEELRLRKISAAYRLDTLHLPEEDRRQAERRDIELPGFPVTTRHVLLNPLDDIWLQAGFKTPVQYILRRMFWLLLATLLLIGCTSYCFGYMLHTILKQKKLSEIKNDFINNMTHELKTPITTVSAAVEALQHFDALRNREKTDAYLSMAEKQLARLSMLVEKVLDTAASEREGLELHREKVDLETLLDEVVNTHQMNASKPVSFQRYYSLSDPVIQADPTHLGNALSNLVDNAVKYSGEQVNIQIRCIRRNGQLVITIKDDGRGIPPAYQREIFEKFFRVPTGNVHTVKGFGLGLSYVKTVVEQHGGQIRVHSEEGKGSEFILTFPEDT</sequence>
<dbReference type="EC" id="2.7.13.3" evidence="2"/>
<dbReference type="InterPro" id="IPR004358">
    <property type="entry name" value="Sig_transdc_His_kin-like_C"/>
</dbReference>
<keyword evidence="7" id="KW-1133">Transmembrane helix</keyword>
<dbReference type="PROSITE" id="PS50109">
    <property type="entry name" value="HIS_KIN"/>
    <property type="match status" value="1"/>
</dbReference>
<gene>
    <name evidence="9" type="ORF">GCM10023143_25990</name>
</gene>
<dbReference type="Gene3D" id="3.30.565.10">
    <property type="entry name" value="Histidine kinase-like ATPase, C-terminal domain"/>
    <property type="match status" value="1"/>
</dbReference>
<dbReference type="Gene3D" id="1.10.287.130">
    <property type="match status" value="1"/>
</dbReference>
<keyword evidence="5" id="KW-0418">Kinase</keyword>
<dbReference type="PANTHER" id="PTHR43711">
    <property type="entry name" value="TWO-COMPONENT HISTIDINE KINASE"/>
    <property type="match status" value="1"/>
</dbReference>
<dbReference type="InterPro" id="IPR036890">
    <property type="entry name" value="HATPase_C_sf"/>
</dbReference>
<evidence type="ECO:0000256" key="2">
    <source>
        <dbReference type="ARBA" id="ARBA00012438"/>
    </source>
</evidence>
<dbReference type="SMART" id="SM00388">
    <property type="entry name" value="HisKA"/>
    <property type="match status" value="1"/>
</dbReference>
<evidence type="ECO:0000313" key="9">
    <source>
        <dbReference type="EMBL" id="GAA4314923.1"/>
    </source>
</evidence>
<keyword evidence="7" id="KW-0472">Membrane</keyword>
<dbReference type="Proteomes" id="UP001501207">
    <property type="component" value="Unassembled WGS sequence"/>
</dbReference>
<keyword evidence="7" id="KW-0812">Transmembrane</keyword>
<dbReference type="PRINTS" id="PR00344">
    <property type="entry name" value="BCTRLSENSOR"/>
</dbReference>
<dbReference type="SUPFAM" id="SSF47384">
    <property type="entry name" value="Homodimeric domain of signal transducing histidine kinase"/>
    <property type="match status" value="1"/>
</dbReference>
<keyword evidence="6" id="KW-0902">Two-component regulatory system</keyword>
<keyword evidence="4" id="KW-0808">Transferase</keyword>
<dbReference type="Pfam" id="PF00512">
    <property type="entry name" value="HisKA"/>
    <property type="match status" value="1"/>
</dbReference>
<dbReference type="SUPFAM" id="SSF55874">
    <property type="entry name" value="ATPase domain of HSP90 chaperone/DNA topoisomerase II/histidine kinase"/>
    <property type="match status" value="1"/>
</dbReference>
<accession>A0ABP8G108</accession>
<dbReference type="EMBL" id="BAABFN010000006">
    <property type="protein sequence ID" value="GAA4314923.1"/>
    <property type="molecule type" value="Genomic_DNA"/>
</dbReference>
<name>A0ABP8G108_9BACT</name>
<dbReference type="RefSeq" id="WP_344979997.1">
    <property type="nucleotide sequence ID" value="NZ_BAABFN010000006.1"/>
</dbReference>
<dbReference type="InterPro" id="IPR003661">
    <property type="entry name" value="HisK_dim/P_dom"/>
</dbReference>
<evidence type="ECO:0000256" key="6">
    <source>
        <dbReference type="ARBA" id="ARBA00023012"/>
    </source>
</evidence>
<evidence type="ECO:0000313" key="10">
    <source>
        <dbReference type="Proteomes" id="UP001501207"/>
    </source>
</evidence>
<protein>
    <recommendedName>
        <fullName evidence="2">histidine kinase</fullName>
        <ecNumber evidence="2">2.7.13.3</ecNumber>
    </recommendedName>
</protein>
<keyword evidence="3" id="KW-0597">Phosphoprotein</keyword>
<dbReference type="CDD" id="cd00075">
    <property type="entry name" value="HATPase"/>
    <property type="match status" value="1"/>
</dbReference>
<feature type="transmembrane region" description="Helical" evidence="7">
    <location>
        <begin position="7"/>
        <end position="28"/>
    </location>
</feature>
<evidence type="ECO:0000256" key="7">
    <source>
        <dbReference type="SAM" id="Phobius"/>
    </source>
</evidence>
<feature type="transmembrane region" description="Helical" evidence="7">
    <location>
        <begin position="216"/>
        <end position="238"/>
    </location>
</feature>
<comment type="caution">
    <text evidence="9">The sequence shown here is derived from an EMBL/GenBank/DDBJ whole genome shotgun (WGS) entry which is preliminary data.</text>
</comment>
<dbReference type="InterPro" id="IPR005467">
    <property type="entry name" value="His_kinase_dom"/>
</dbReference>
<dbReference type="InterPro" id="IPR050736">
    <property type="entry name" value="Sensor_HK_Regulatory"/>
</dbReference>
<organism evidence="9 10">
    <name type="scientific">Compostibacter hankyongensis</name>
    <dbReference type="NCBI Taxonomy" id="1007089"/>
    <lineage>
        <taxon>Bacteria</taxon>
        <taxon>Pseudomonadati</taxon>
        <taxon>Bacteroidota</taxon>
        <taxon>Chitinophagia</taxon>
        <taxon>Chitinophagales</taxon>
        <taxon>Chitinophagaceae</taxon>
        <taxon>Compostibacter</taxon>
    </lineage>
</organism>
<dbReference type="SMART" id="SM00387">
    <property type="entry name" value="HATPase_c"/>
    <property type="match status" value="1"/>
</dbReference>
<reference evidence="10" key="1">
    <citation type="journal article" date="2019" name="Int. J. Syst. Evol. Microbiol.">
        <title>The Global Catalogue of Microorganisms (GCM) 10K type strain sequencing project: providing services to taxonomists for standard genome sequencing and annotation.</title>
        <authorList>
            <consortium name="The Broad Institute Genomics Platform"/>
            <consortium name="The Broad Institute Genome Sequencing Center for Infectious Disease"/>
            <person name="Wu L."/>
            <person name="Ma J."/>
        </authorList>
    </citation>
    <scope>NUCLEOTIDE SEQUENCE [LARGE SCALE GENOMIC DNA]</scope>
    <source>
        <strain evidence="10">JCM 17664</strain>
    </source>
</reference>
<evidence type="ECO:0000259" key="8">
    <source>
        <dbReference type="PROSITE" id="PS50109"/>
    </source>
</evidence>
<feature type="domain" description="Histidine kinase" evidence="8">
    <location>
        <begin position="257"/>
        <end position="475"/>
    </location>
</feature>
<dbReference type="Pfam" id="PF02518">
    <property type="entry name" value="HATPase_c"/>
    <property type="match status" value="1"/>
</dbReference>
<evidence type="ECO:0000256" key="5">
    <source>
        <dbReference type="ARBA" id="ARBA00022777"/>
    </source>
</evidence>
<keyword evidence="10" id="KW-1185">Reference proteome</keyword>